<evidence type="ECO:0000313" key="3">
    <source>
        <dbReference type="Proteomes" id="UP000581769"/>
    </source>
</evidence>
<keyword evidence="3" id="KW-1185">Reference proteome</keyword>
<dbReference type="Proteomes" id="UP000581769">
    <property type="component" value="Unassembled WGS sequence"/>
</dbReference>
<gene>
    <name evidence="2" type="ORF">BJY18_003184</name>
</gene>
<proteinExistence type="predicted"/>
<feature type="transmembrane region" description="Helical" evidence="1">
    <location>
        <begin position="185"/>
        <end position="207"/>
    </location>
</feature>
<keyword evidence="1" id="KW-0472">Membrane</keyword>
<dbReference type="PANTHER" id="PTHR40078">
    <property type="entry name" value="INTEGRAL MEMBRANE PROTEIN-RELATED"/>
    <property type="match status" value="1"/>
</dbReference>
<dbReference type="EMBL" id="JACHMG010000001">
    <property type="protein sequence ID" value="MBB4685699.1"/>
    <property type="molecule type" value="Genomic_DNA"/>
</dbReference>
<accession>A0A840IW04</accession>
<sequence length="217" mass="22292">MTIPIARLGPLAQLRAGRTPRRISHLLLGLIGYGASVMLLVRSGLGAASWNVLTEGIARSTHLSFGSATNLVALAVLVAWLPIRELPGLGTVLNVALVGFSADATARVLPQPHGFAAQLGYLLGGLVALAFFDALYLGAQFGSGPRDGLMTGLVRLTGKPIAVVRTAIEVVVAVAGWLLGGTVGFGTVLIAVCLGPLVGFLLPRVTVSLSTAERGKP</sequence>
<feature type="transmembrane region" description="Helical" evidence="1">
    <location>
        <begin position="61"/>
        <end position="81"/>
    </location>
</feature>
<keyword evidence="1" id="KW-0812">Transmembrane</keyword>
<evidence type="ECO:0000256" key="1">
    <source>
        <dbReference type="SAM" id="Phobius"/>
    </source>
</evidence>
<comment type="caution">
    <text evidence="2">The sequence shown here is derived from an EMBL/GenBank/DDBJ whole genome shotgun (WGS) entry which is preliminary data.</text>
</comment>
<dbReference type="Pfam" id="PF19700">
    <property type="entry name" value="DUF6198"/>
    <property type="match status" value="1"/>
</dbReference>
<reference evidence="2 3" key="1">
    <citation type="submission" date="2020-08" db="EMBL/GenBank/DDBJ databases">
        <title>Sequencing the genomes of 1000 actinobacteria strains.</title>
        <authorList>
            <person name="Klenk H.-P."/>
        </authorList>
    </citation>
    <scope>NUCLEOTIDE SEQUENCE [LARGE SCALE GENOMIC DNA]</scope>
    <source>
        <strain evidence="2 3">DSM 45859</strain>
    </source>
</reference>
<dbReference type="InterPro" id="IPR038750">
    <property type="entry name" value="YczE/YyaS-like"/>
</dbReference>
<feature type="transmembrane region" description="Helical" evidence="1">
    <location>
        <begin position="23"/>
        <end position="41"/>
    </location>
</feature>
<dbReference type="RefSeq" id="WP_184780687.1">
    <property type="nucleotide sequence ID" value="NZ_JACHMG010000001.1"/>
</dbReference>
<name>A0A840IW04_9PSEU</name>
<dbReference type="AlphaFoldDB" id="A0A840IW04"/>
<protein>
    <submittedName>
        <fullName evidence="2">Putative membrane protein YczE</fullName>
    </submittedName>
</protein>
<feature type="transmembrane region" description="Helical" evidence="1">
    <location>
        <begin position="115"/>
        <end position="139"/>
    </location>
</feature>
<keyword evidence="1" id="KW-1133">Transmembrane helix</keyword>
<dbReference type="PANTHER" id="PTHR40078:SF1">
    <property type="entry name" value="INTEGRAL MEMBRANE PROTEIN"/>
    <property type="match status" value="1"/>
</dbReference>
<organism evidence="2 3">
    <name type="scientific">Amycolatopsis jiangsuensis</name>
    <dbReference type="NCBI Taxonomy" id="1181879"/>
    <lineage>
        <taxon>Bacteria</taxon>
        <taxon>Bacillati</taxon>
        <taxon>Actinomycetota</taxon>
        <taxon>Actinomycetes</taxon>
        <taxon>Pseudonocardiales</taxon>
        <taxon>Pseudonocardiaceae</taxon>
        <taxon>Amycolatopsis</taxon>
    </lineage>
</organism>
<evidence type="ECO:0000313" key="2">
    <source>
        <dbReference type="EMBL" id="MBB4685699.1"/>
    </source>
</evidence>
<feature type="transmembrane region" description="Helical" evidence="1">
    <location>
        <begin position="160"/>
        <end position="179"/>
    </location>
</feature>